<sequence>MSIEIEGMEEFEELLQNMVLDASDKKKAVRAGIKVIAKSIENKSPKGKTKRLSKIKTTVKDTGLSVEGIAHSKAFYDVFEEFGTSQQKKNIGYFDRAAQESSDEAINEVAKVIFAKVR</sequence>
<evidence type="ECO:0000313" key="2">
    <source>
        <dbReference type="Proteomes" id="UP001228504"/>
    </source>
</evidence>
<organism evidence="1 2">
    <name type="scientific">Eubacterium multiforme</name>
    <dbReference type="NCBI Taxonomy" id="83339"/>
    <lineage>
        <taxon>Bacteria</taxon>
        <taxon>Bacillati</taxon>
        <taxon>Bacillota</taxon>
        <taxon>Clostridia</taxon>
        <taxon>Eubacteriales</taxon>
        <taxon>Eubacteriaceae</taxon>
        <taxon>Eubacterium</taxon>
    </lineage>
</organism>
<dbReference type="NCBIfam" id="TIGR01725">
    <property type="entry name" value="phge_HK97_gp10"/>
    <property type="match status" value="1"/>
</dbReference>
<dbReference type="RefSeq" id="WP_307484355.1">
    <property type="nucleotide sequence ID" value="NZ_JAUSUF010000002.1"/>
</dbReference>
<dbReference type="EMBL" id="JAUSUF010000002">
    <property type="protein sequence ID" value="MDQ0149216.1"/>
    <property type="molecule type" value="Genomic_DNA"/>
</dbReference>
<keyword evidence="2" id="KW-1185">Reference proteome</keyword>
<accession>A0ABT9USD4</accession>
<protein>
    <submittedName>
        <fullName evidence="1">HK97 gp10 family phage protein</fullName>
    </submittedName>
</protein>
<proteinExistence type="predicted"/>
<name>A0ABT9USD4_9FIRM</name>
<comment type="caution">
    <text evidence="1">The sequence shown here is derived from an EMBL/GenBank/DDBJ whole genome shotgun (WGS) entry which is preliminary data.</text>
</comment>
<gene>
    <name evidence="1" type="ORF">J2S18_001146</name>
</gene>
<dbReference type="InterPro" id="IPR010064">
    <property type="entry name" value="HK97-gp10_tail"/>
</dbReference>
<dbReference type="Proteomes" id="UP001228504">
    <property type="component" value="Unassembled WGS sequence"/>
</dbReference>
<reference evidence="1 2" key="1">
    <citation type="submission" date="2023-07" db="EMBL/GenBank/DDBJ databases">
        <title>Genomic Encyclopedia of Type Strains, Phase IV (KMG-IV): sequencing the most valuable type-strain genomes for metagenomic binning, comparative biology and taxonomic classification.</title>
        <authorList>
            <person name="Goeker M."/>
        </authorList>
    </citation>
    <scope>NUCLEOTIDE SEQUENCE [LARGE SCALE GENOMIC DNA]</scope>
    <source>
        <strain evidence="1 2">DSM 20694</strain>
    </source>
</reference>
<evidence type="ECO:0000313" key="1">
    <source>
        <dbReference type="EMBL" id="MDQ0149216.1"/>
    </source>
</evidence>